<dbReference type="SUPFAM" id="SSF51215">
    <property type="entry name" value="Regulatory protein AraC"/>
    <property type="match status" value="1"/>
</dbReference>
<dbReference type="GO" id="GO:0043565">
    <property type="term" value="F:sequence-specific DNA binding"/>
    <property type="evidence" value="ECO:0007669"/>
    <property type="project" value="InterPro"/>
</dbReference>
<evidence type="ECO:0000313" key="5">
    <source>
        <dbReference type="EMBL" id="MDC7226739.1"/>
    </source>
</evidence>
<proteinExistence type="predicted"/>
<gene>
    <name evidence="5" type="ORF">PQJ61_08235</name>
</gene>
<dbReference type="SMART" id="SM00342">
    <property type="entry name" value="HTH_ARAC"/>
    <property type="match status" value="1"/>
</dbReference>
<comment type="caution">
    <text evidence="5">The sequence shown here is derived from an EMBL/GenBank/DDBJ whole genome shotgun (WGS) entry which is preliminary data.</text>
</comment>
<organism evidence="5 6">
    <name type="scientific">Candidatus Thalassospirochaeta sargassi</name>
    <dbReference type="NCBI Taxonomy" id="3119039"/>
    <lineage>
        <taxon>Bacteria</taxon>
        <taxon>Pseudomonadati</taxon>
        <taxon>Spirochaetota</taxon>
        <taxon>Spirochaetia</taxon>
        <taxon>Spirochaetales</taxon>
        <taxon>Spirochaetaceae</taxon>
        <taxon>Candidatus Thalassospirochaeta</taxon>
    </lineage>
</organism>
<dbReference type="PANTHER" id="PTHR43280:SF28">
    <property type="entry name" value="HTH-TYPE TRANSCRIPTIONAL ACTIVATOR RHAS"/>
    <property type="match status" value="1"/>
</dbReference>
<dbReference type="InterPro" id="IPR020449">
    <property type="entry name" value="Tscrpt_reg_AraC-type_HTH"/>
</dbReference>
<dbReference type="PRINTS" id="PR00032">
    <property type="entry name" value="HTHARAC"/>
</dbReference>
<dbReference type="PROSITE" id="PS00041">
    <property type="entry name" value="HTH_ARAC_FAMILY_1"/>
    <property type="match status" value="1"/>
</dbReference>
<keyword evidence="1" id="KW-0805">Transcription regulation</keyword>
<evidence type="ECO:0000313" key="6">
    <source>
        <dbReference type="Proteomes" id="UP001221217"/>
    </source>
</evidence>
<protein>
    <submittedName>
        <fullName evidence="5">AraC family transcriptional regulator</fullName>
    </submittedName>
</protein>
<dbReference type="InterPro" id="IPR018060">
    <property type="entry name" value="HTH_AraC"/>
</dbReference>
<sequence>MDNRNLIDISKHRTYIEPDKSLMPAITHIGRLDFSSATRALEPHTHNGAVELCYLERGVAVFQNTQQQWKLEGGDCFVSYANELHGTGSYPLGRIKLYWIAYHTDELSRWLAGNAPDAERMKFADALGPALPRIFSGSRRMGAAIDSIIDAYLGNSSLKTIEIQTALLNLFLPLAQKKGKTRIISNEIQAVIKHIDQSLNTRVELQACADTAGISLSRFKTRFKAETGIPPGEFILRKRIDWACKLLEQEVSVTDVSIECGFSSSQYFATVFRKYMNQSPSEWLKNKVR</sequence>
<dbReference type="Pfam" id="PF12833">
    <property type="entry name" value="HTH_18"/>
    <property type="match status" value="1"/>
</dbReference>
<dbReference type="InterPro" id="IPR003313">
    <property type="entry name" value="AraC-bd"/>
</dbReference>
<keyword evidence="2" id="KW-0238">DNA-binding</keyword>
<keyword evidence="3" id="KW-0804">Transcription</keyword>
<dbReference type="GO" id="GO:0003700">
    <property type="term" value="F:DNA-binding transcription factor activity"/>
    <property type="evidence" value="ECO:0007669"/>
    <property type="project" value="InterPro"/>
</dbReference>
<dbReference type="PANTHER" id="PTHR43280">
    <property type="entry name" value="ARAC-FAMILY TRANSCRIPTIONAL REGULATOR"/>
    <property type="match status" value="1"/>
</dbReference>
<evidence type="ECO:0000256" key="2">
    <source>
        <dbReference type="ARBA" id="ARBA00023125"/>
    </source>
</evidence>
<dbReference type="PROSITE" id="PS01124">
    <property type="entry name" value="HTH_ARAC_FAMILY_2"/>
    <property type="match status" value="1"/>
</dbReference>
<evidence type="ECO:0000256" key="3">
    <source>
        <dbReference type="ARBA" id="ARBA00023163"/>
    </source>
</evidence>
<reference evidence="5 6" key="1">
    <citation type="submission" date="2022-12" db="EMBL/GenBank/DDBJ databases">
        <title>Metagenome assembled genome from gulf of manar.</title>
        <authorList>
            <person name="Kohli P."/>
            <person name="Pk S."/>
            <person name="Venkata Ramana C."/>
            <person name="Sasikala C."/>
        </authorList>
    </citation>
    <scope>NUCLEOTIDE SEQUENCE [LARGE SCALE GENOMIC DNA]</scope>
    <source>
        <strain evidence="5">JB008</strain>
    </source>
</reference>
<evidence type="ECO:0000259" key="4">
    <source>
        <dbReference type="PROSITE" id="PS01124"/>
    </source>
</evidence>
<evidence type="ECO:0000256" key="1">
    <source>
        <dbReference type="ARBA" id="ARBA00023015"/>
    </source>
</evidence>
<name>A0AAJ1ICL3_9SPIO</name>
<dbReference type="EMBL" id="JAQQAL010000017">
    <property type="protein sequence ID" value="MDC7226739.1"/>
    <property type="molecule type" value="Genomic_DNA"/>
</dbReference>
<dbReference type="InterPro" id="IPR018062">
    <property type="entry name" value="HTH_AraC-typ_CS"/>
</dbReference>
<dbReference type="Proteomes" id="UP001221217">
    <property type="component" value="Unassembled WGS sequence"/>
</dbReference>
<dbReference type="AlphaFoldDB" id="A0AAJ1ICL3"/>
<dbReference type="Pfam" id="PF02311">
    <property type="entry name" value="AraC_binding"/>
    <property type="match status" value="1"/>
</dbReference>
<dbReference type="InterPro" id="IPR037923">
    <property type="entry name" value="HTH-like"/>
</dbReference>
<dbReference type="Gene3D" id="1.10.10.60">
    <property type="entry name" value="Homeodomain-like"/>
    <property type="match status" value="2"/>
</dbReference>
<dbReference type="InterPro" id="IPR009057">
    <property type="entry name" value="Homeodomain-like_sf"/>
</dbReference>
<dbReference type="SUPFAM" id="SSF46689">
    <property type="entry name" value="Homeodomain-like"/>
    <property type="match status" value="2"/>
</dbReference>
<accession>A0AAJ1ICL3</accession>
<feature type="domain" description="HTH araC/xylS-type" evidence="4">
    <location>
        <begin position="189"/>
        <end position="286"/>
    </location>
</feature>